<dbReference type="PROSITE" id="PS51464">
    <property type="entry name" value="SIS"/>
    <property type="match status" value="1"/>
</dbReference>
<dbReference type="OrthoDB" id="9762536at2"/>
<dbReference type="CDD" id="cd05014">
    <property type="entry name" value="SIS_Kpsf"/>
    <property type="match status" value="1"/>
</dbReference>
<comment type="caution">
    <text evidence="1">The sequence shown here is derived from an EMBL/GenBank/DDBJ whole genome shotgun (WGS) entry which is preliminary data.</text>
</comment>
<evidence type="ECO:0000313" key="1">
    <source>
        <dbReference type="EMBL" id="KLV26934.1"/>
    </source>
</evidence>
<sequence>MSEAKNYLESIQEEMNQLINHISIANLEEAKSCIINAGKKGKRLHLTGIGKPSYVARYSASLLSSTGTPAYFLDGTEAIHGSSGQVVEGDVVIAISNSGETEELKKTIHTLRENGAIIISITGNLQSSIARQSDFAIFAGVSKEGDGLNKPPRASVVAELLVLQTLSVLLQNEIGLDAQTYVKWHPGGTLGQSIK</sequence>
<dbReference type="Proteomes" id="UP000036045">
    <property type="component" value="Unassembled WGS sequence"/>
</dbReference>
<accession>A0A0J1ILT6</accession>
<dbReference type="AlphaFoldDB" id="A0A0J1ILT6"/>
<dbReference type="InterPro" id="IPR050986">
    <property type="entry name" value="GutQ/KpsF_isomerases"/>
</dbReference>
<dbReference type="GO" id="GO:0016853">
    <property type="term" value="F:isomerase activity"/>
    <property type="evidence" value="ECO:0007669"/>
    <property type="project" value="UniProtKB-KW"/>
</dbReference>
<dbReference type="GO" id="GO:0097367">
    <property type="term" value="F:carbohydrate derivative binding"/>
    <property type="evidence" value="ECO:0007669"/>
    <property type="project" value="InterPro"/>
</dbReference>
<dbReference type="InterPro" id="IPR001347">
    <property type="entry name" value="SIS_dom"/>
</dbReference>
<protein>
    <submittedName>
        <fullName evidence="1">Carbohydrate isomerase</fullName>
    </submittedName>
</protein>
<name>A0A0J1ILT6_NIACI</name>
<dbReference type="SUPFAM" id="SSF53697">
    <property type="entry name" value="SIS domain"/>
    <property type="match status" value="1"/>
</dbReference>
<keyword evidence="1" id="KW-0413">Isomerase</keyword>
<evidence type="ECO:0000313" key="2">
    <source>
        <dbReference type="Proteomes" id="UP000036045"/>
    </source>
</evidence>
<dbReference type="Pfam" id="PF01380">
    <property type="entry name" value="SIS"/>
    <property type="match status" value="1"/>
</dbReference>
<dbReference type="EMBL" id="LDPH01000006">
    <property type="protein sequence ID" value="KLV26934.1"/>
    <property type="molecule type" value="Genomic_DNA"/>
</dbReference>
<dbReference type="Gene3D" id="3.40.50.10490">
    <property type="entry name" value="Glucose-6-phosphate isomerase like protein, domain 1"/>
    <property type="match status" value="1"/>
</dbReference>
<keyword evidence="2" id="KW-1185">Reference proteome</keyword>
<dbReference type="PATRIC" id="fig|1397.4.peg.4793"/>
<proteinExistence type="predicted"/>
<reference evidence="1 2" key="1">
    <citation type="submission" date="2015-05" db="EMBL/GenBank/DDBJ databases">
        <title>Whole genome sequence and identification of bacterial endophytes from Costus igneus.</title>
        <authorList>
            <person name="Lee Y.P."/>
            <person name="Gan H.M."/>
            <person name="Eng W."/>
            <person name="Wheatley M.S."/>
            <person name="Caraballo A."/>
            <person name="Polter S."/>
            <person name="Savka M.A."/>
            <person name="Hudson A.O."/>
        </authorList>
    </citation>
    <scope>NUCLEOTIDE SEQUENCE [LARGE SCALE GENOMIC DNA]</scope>
    <source>
        <strain evidence="1 2">RIT379</strain>
    </source>
</reference>
<organism evidence="1 2">
    <name type="scientific">Niallia circulans</name>
    <name type="common">Bacillus circulans</name>
    <dbReference type="NCBI Taxonomy" id="1397"/>
    <lineage>
        <taxon>Bacteria</taxon>
        <taxon>Bacillati</taxon>
        <taxon>Bacillota</taxon>
        <taxon>Bacilli</taxon>
        <taxon>Bacillales</taxon>
        <taxon>Bacillaceae</taxon>
        <taxon>Niallia</taxon>
    </lineage>
</organism>
<dbReference type="PANTHER" id="PTHR42745">
    <property type="match status" value="1"/>
</dbReference>
<dbReference type="RefSeq" id="WP_047941466.1">
    <property type="nucleotide sequence ID" value="NZ_JAMAUJ010000001.1"/>
</dbReference>
<dbReference type="GO" id="GO:1901135">
    <property type="term" value="P:carbohydrate derivative metabolic process"/>
    <property type="evidence" value="ECO:0007669"/>
    <property type="project" value="InterPro"/>
</dbReference>
<gene>
    <name evidence="1" type="ORF">ABW02_08120</name>
</gene>
<dbReference type="InterPro" id="IPR035474">
    <property type="entry name" value="SIS_Kpsf"/>
</dbReference>
<dbReference type="PANTHER" id="PTHR42745:SF1">
    <property type="entry name" value="ARABINOSE 5-PHOSPHATE ISOMERASE KDSD"/>
    <property type="match status" value="1"/>
</dbReference>
<dbReference type="InterPro" id="IPR046348">
    <property type="entry name" value="SIS_dom_sf"/>
</dbReference>